<feature type="domain" description="Peptidase S9 prolyl oligopeptidase catalytic" evidence="2">
    <location>
        <begin position="538"/>
        <end position="746"/>
    </location>
</feature>
<dbReference type="GO" id="GO:0006508">
    <property type="term" value="P:proteolysis"/>
    <property type="evidence" value="ECO:0007669"/>
    <property type="project" value="InterPro"/>
</dbReference>
<dbReference type="SUPFAM" id="SSF53474">
    <property type="entry name" value="alpha/beta-Hydrolases"/>
    <property type="match status" value="1"/>
</dbReference>
<evidence type="ECO:0000259" key="2">
    <source>
        <dbReference type="Pfam" id="PF00326"/>
    </source>
</evidence>
<dbReference type="PANTHER" id="PTHR43056">
    <property type="entry name" value="PEPTIDASE S9 PROLYL OLIGOPEPTIDASE"/>
    <property type="match status" value="1"/>
</dbReference>
<feature type="signal peptide" evidence="1">
    <location>
        <begin position="1"/>
        <end position="25"/>
    </location>
</feature>
<dbReference type="InterPro" id="IPR001375">
    <property type="entry name" value="Peptidase_S9_cat"/>
</dbReference>
<dbReference type="PANTHER" id="PTHR43056:SF5">
    <property type="entry name" value="PEPTIDASE S9 PROLYL OLIGOPEPTIDASE CATALYTIC DOMAIN-CONTAINING PROTEIN"/>
    <property type="match status" value="1"/>
</dbReference>
<dbReference type="EMBL" id="HBIX01000872">
    <property type="protein sequence ID" value="CAE0707943.1"/>
    <property type="molecule type" value="Transcribed_RNA"/>
</dbReference>
<proteinExistence type="predicted"/>
<name>A0A7S4EET4_9STRA</name>
<protein>
    <recommendedName>
        <fullName evidence="2">Peptidase S9 prolyl oligopeptidase catalytic domain-containing protein</fullName>
    </recommendedName>
</protein>
<organism evidence="3">
    <name type="scientific">Pseudo-nitzschia australis</name>
    <dbReference type="NCBI Taxonomy" id="44445"/>
    <lineage>
        <taxon>Eukaryota</taxon>
        <taxon>Sar</taxon>
        <taxon>Stramenopiles</taxon>
        <taxon>Ochrophyta</taxon>
        <taxon>Bacillariophyta</taxon>
        <taxon>Bacillariophyceae</taxon>
        <taxon>Bacillariophycidae</taxon>
        <taxon>Bacillariales</taxon>
        <taxon>Bacillariaceae</taxon>
        <taxon>Pseudo-nitzschia</taxon>
    </lineage>
</organism>
<evidence type="ECO:0000256" key="1">
    <source>
        <dbReference type="SAM" id="SignalP"/>
    </source>
</evidence>
<keyword evidence="1" id="KW-0732">Signal</keyword>
<evidence type="ECO:0000313" key="3">
    <source>
        <dbReference type="EMBL" id="CAE0707943.1"/>
    </source>
</evidence>
<gene>
    <name evidence="3" type="ORF">PAUS00366_LOCUS663</name>
</gene>
<dbReference type="GO" id="GO:0008236">
    <property type="term" value="F:serine-type peptidase activity"/>
    <property type="evidence" value="ECO:0007669"/>
    <property type="project" value="InterPro"/>
</dbReference>
<dbReference type="InterPro" id="IPR029058">
    <property type="entry name" value="AB_hydrolase_fold"/>
</dbReference>
<reference evidence="3" key="1">
    <citation type="submission" date="2021-01" db="EMBL/GenBank/DDBJ databases">
        <authorList>
            <person name="Corre E."/>
            <person name="Pelletier E."/>
            <person name="Niang G."/>
            <person name="Scheremetjew M."/>
            <person name="Finn R."/>
            <person name="Kale V."/>
            <person name="Holt S."/>
            <person name="Cochrane G."/>
            <person name="Meng A."/>
            <person name="Brown T."/>
            <person name="Cohen L."/>
        </authorList>
    </citation>
    <scope>NUCLEOTIDE SEQUENCE</scope>
    <source>
        <strain evidence="3">10249 10 AB</strain>
    </source>
</reference>
<sequence>MYSANLLLIVSVVTILSRIPQPANSFAFTAATVSPSPIVDRTSSSSLAMSAITDDMNTNTKDAPFGAWDSPISSQSITAGSVGIGGLHVSPDGNGGDVVYWLEGRPQEGGRNVLCRYDPTCETKSERGAVDVTPAGINVRSRVHEYGGGATLFAATTEGSDREDSLFFTEFLSQQQFKLELGNSSGESASEAVTADQDGVGRYRYADGIYDQKRKLVITVREDHGVDGKSAPKDVVNEIVALDPTNTNNAKVLVTGSDFVAAPRLSIDGKTLAAIVWDHPNMPWDATRLVKISLPDPAEDLFSSEVGEPVVVAGQDNDTSVMQPLFHPVTGKLFYISDESGFYNIYMEDDGDEKHSILPMNVDFGGSSPGWRLGQMGYTILKDGRLAAVIKRDGSSVLIVADVVNSKPGGSNNTPVETVEYSSKDGLPMQFADVQGGTSEATKDDLYFMGGDPSTPSSVYQWNLTTKGAATILACSSTLKFDDSVISVPRQIEFPTTLGTAFGYYYPPQNGGFRCTTESAPPLLVKAHGGPTGATGTSFNAGIQYWTSRGFAVFDVDYGGSTGYGRDYRRRLRGSWGIVDIDDVCNGAKYLVGQEGLADGDRLCIDGGSAGGYTTLGALAFRDVFKAGCSLYGVGDLTALASDTHKFESRYLDGLVGKYPEDEAIYKERSPIESVDKLSCPILLLQGDEDKIVPPNQAEMMYTALKEKGIPTCLKMYEGEQHGFRKAENIEDALDSELSFYGKVFGIDVPGAIELEVDNM</sequence>
<dbReference type="Gene3D" id="3.40.50.1820">
    <property type="entry name" value="alpha/beta hydrolase"/>
    <property type="match status" value="1"/>
</dbReference>
<dbReference type="InterPro" id="IPR050585">
    <property type="entry name" value="Xaa-Pro_dipeptidyl-ppase/CocE"/>
</dbReference>
<dbReference type="Pfam" id="PF00326">
    <property type="entry name" value="Peptidase_S9"/>
    <property type="match status" value="1"/>
</dbReference>
<feature type="chain" id="PRO_5031355098" description="Peptidase S9 prolyl oligopeptidase catalytic domain-containing protein" evidence="1">
    <location>
        <begin position="26"/>
        <end position="760"/>
    </location>
</feature>
<dbReference type="AlphaFoldDB" id="A0A7S4EET4"/>
<accession>A0A7S4EET4</accession>
<dbReference type="SUPFAM" id="SSF50993">
    <property type="entry name" value="Peptidase/esterase 'gauge' domain"/>
    <property type="match status" value="1"/>
</dbReference>